<keyword evidence="3" id="KW-1185">Reference proteome</keyword>
<proteinExistence type="predicted"/>
<name>A0A4Z2J7C9_9TELE</name>
<dbReference type="Proteomes" id="UP000314294">
    <property type="component" value="Unassembled WGS sequence"/>
</dbReference>
<evidence type="ECO:0000313" key="2">
    <source>
        <dbReference type="EMBL" id="TNN86000.1"/>
    </source>
</evidence>
<comment type="caution">
    <text evidence="2">The sequence shown here is derived from an EMBL/GenBank/DDBJ whole genome shotgun (WGS) entry which is preliminary data.</text>
</comment>
<sequence length="217" mass="24277">MQQRSDAGGLQTRGQQPAGDRSHTQQHTDTFTEKEPRLLLAGLSEGRSWACRRDDDFANGYDCLRQSLPGQTSSSSSSSSSSFPNHHNNTFLPLMTHWALLHNSHRHIASTRMSVRFLINGSSSHLNTHALPPCFAYPCKVLLSGAGRRRGEEEKRRRGEEEKRREEGDCVIAGMKAVDFCNAYGHHSPHRCRSALSGRPLSNSRTVRQTFAIRPLI</sequence>
<evidence type="ECO:0000256" key="1">
    <source>
        <dbReference type="SAM" id="MobiDB-lite"/>
    </source>
</evidence>
<feature type="region of interest" description="Disordered" evidence="1">
    <location>
        <begin position="147"/>
        <end position="166"/>
    </location>
</feature>
<gene>
    <name evidence="2" type="ORF">EYF80_003844</name>
</gene>
<feature type="compositionally biased region" description="Basic and acidic residues" evidence="1">
    <location>
        <begin position="149"/>
        <end position="166"/>
    </location>
</feature>
<dbReference type="AlphaFoldDB" id="A0A4Z2J7C9"/>
<organism evidence="2 3">
    <name type="scientific">Liparis tanakae</name>
    <name type="common">Tanaka's snailfish</name>
    <dbReference type="NCBI Taxonomy" id="230148"/>
    <lineage>
        <taxon>Eukaryota</taxon>
        <taxon>Metazoa</taxon>
        <taxon>Chordata</taxon>
        <taxon>Craniata</taxon>
        <taxon>Vertebrata</taxon>
        <taxon>Euteleostomi</taxon>
        <taxon>Actinopterygii</taxon>
        <taxon>Neopterygii</taxon>
        <taxon>Teleostei</taxon>
        <taxon>Neoteleostei</taxon>
        <taxon>Acanthomorphata</taxon>
        <taxon>Eupercaria</taxon>
        <taxon>Perciformes</taxon>
        <taxon>Cottioidei</taxon>
        <taxon>Cottales</taxon>
        <taxon>Liparidae</taxon>
        <taxon>Liparis</taxon>
    </lineage>
</organism>
<dbReference type="EMBL" id="SRLO01000018">
    <property type="protein sequence ID" value="TNN86000.1"/>
    <property type="molecule type" value="Genomic_DNA"/>
</dbReference>
<feature type="region of interest" description="Disordered" evidence="1">
    <location>
        <begin position="1"/>
        <end position="36"/>
    </location>
</feature>
<protein>
    <submittedName>
        <fullName evidence="2">Uncharacterized protein</fullName>
    </submittedName>
</protein>
<evidence type="ECO:0000313" key="3">
    <source>
        <dbReference type="Proteomes" id="UP000314294"/>
    </source>
</evidence>
<reference evidence="2 3" key="1">
    <citation type="submission" date="2019-03" db="EMBL/GenBank/DDBJ databases">
        <title>First draft genome of Liparis tanakae, snailfish: a comprehensive survey of snailfish specific genes.</title>
        <authorList>
            <person name="Kim W."/>
            <person name="Song I."/>
            <person name="Jeong J.-H."/>
            <person name="Kim D."/>
            <person name="Kim S."/>
            <person name="Ryu S."/>
            <person name="Song J.Y."/>
            <person name="Lee S.K."/>
        </authorList>
    </citation>
    <scope>NUCLEOTIDE SEQUENCE [LARGE SCALE GENOMIC DNA]</scope>
    <source>
        <tissue evidence="2">Muscle</tissue>
    </source>
</reference>
<accession>A0A4Z2J7C9</accession>